<feature type="transmembrane region" description="Helical" evidence="1">
    <location>
        <begin position="165"/>
        <end position="182"/>
    </location>
</feature>
<feature type="signal peptide" evidence="2">
    <location>
        <begin position="1"/>
        <end position="23"/>
    </location>
</feature>
<keyword evidence="2" id="KW-0732">Signal</keyword>
<keyword evidence="1 4" id="KW-0812">Transmembrane</keyword>
<dbReference type="AlphaFoldDB" id="A0A6J2W3Z6"/>
<keyword evidence="3" id="KW-1185">Reference proteome</keyword>
<keyword evidence="1" id="KW-0472">Membrane</keyword>
<proteinExistence type="predicted"/>
<evidence type="ECO:0000313" key="4">
    <source>
        <dbReference type="RefSeq" id="XP_030638902.1"/>
    </source>
</evidence>
<dbReference type="RefSeq" id="XP_030638902.1">
    <property type="nucleotide sequence ID" value="XM_030783042.1"/>
</dbReference>
<dbReference type="PANTHER" id="PTHR14550">
    <property type="entry name" value="TRANSMEMBRANE PROTEIN 109"/>
    <property type="match status" value="1"/>
</dbReference>
<dbReference type="PANTHER" id="PTHR14550:SF2">
    <property type="entry name" value="TRANSMEMBRANE PROTEIN 109"/>
    <property type="match status" value="1"/>
</dbReference>
<dbReference type="Proteomes" id="UP000504632">
    <property type="component" value="Chromosome 1"/>
</dbReference>
<dbReference type="GeneID" id="115819499"/>
<reference evidence="4" key="1">
    <citation type="submission" date="2025-08" db="UniProtKB">
        <authorList>
            <consortium name="RefSeq"/>
        </authorList>
    </citation>
    <scope>IDENTIFICATION</scope>
</reference>
<accession>A0A6J2W3Z6</accession>
<dbReference type="InterPro" id="IPR039492">
    <property type="entry name" value="TMEM109"/>
</dbReference>
<organism evidence="3 4">
    <name type="scientific">Chanos chanos</name>
    <name type="common">Milkfish</name>
    <name type="synonym">Mugil chanos</name>
    <dbReference type="NCBI Taxonomy" id="29144"/>
    <lineage>
        <taxon>Eukaryota</taxon>
        <taxon>Metazoa</taxon>
        <taxon>Chordata</taxon>
        <taxon>Craniata</taxon>
        <taxon>Vertebrata</taxon>
        <taxon>Euteleostomi</taxon>
        <taxon>Actinopterygii</taxon>
        <taxon>Neopterygii</taxon>
        <taxon>Teleostei</taxon>
        <taxon>Ostariophysi</taxon>
        <taxon>Gonorynchiformes</taxon>
        <taxon>Chanidae</taxon>
        <taxon>Chanos</taxon>
    </lineage>
</organism>
<name>A0A6J2W3Z6_CHACN</name>
<sequence length="240" mass="26173">MSSKKFLVFGLLFAHVFATGCRGQAVPTDEAPEADSGLLSVVSNFGEELRRYLESTVGTNVIETSFENAIEYLESVFGPENIYTIAMFVEMLLRFVAEGAASGLNVIAAYVSEILRATGVDAKLPFPHFTPEGVSWVAKWALLALIGYWLLSIVLRVAVALLRRVFWLLKGAVALWLFMRIVSDPSTSTDTTAARLALLVIGYAVLSVVTASTGGKESACLENRLSSLEGRIKLMEKKRD</sequence>
<dbReference type="OrthoDB" id="8948833at2759"/>
<dbReference type="Pfam" id="PF14965">
    <property type="entry name" value="BRI3BP"/>
    <property type="match status" value="1"/>
</dbReference>
<evidence type="ECO:0000256" key="1">
    <source>
        <dbReference type="SAM" id="Phobius"/>
    </source>
</evidence>
<feature type="chain" id="PRO_5027076472" evidence="2">
    <location>
        <begin position="24"/>
        <end position="240"/>
    </location>
</feature>
<feature type="transmembrane region" description="Helical" evidence="1">
    <location>
        <begin position="194"/>
        <end position="214"/>
    </location>
</feature>
<evidence type="ECO:0000256" key="2">
    <source>
        <dbReference type="SAM" id="SignalP"/>
    </source>
</evidence>
<protein>
    <submittedName>
        <fullName evidence="4">Transmembrane protein 109</fullName>
    </submittedName>
</protein>
<dbReference type="GO" id="GO:0071480">
    <property type="term" value="P:cellular response to gamma radiation"/>
    <property type="evidence" value="ECO:0007669"/>
    <property type="project" value="InterPro"/>
</dbReference>
<evidence type="ECO:0000313" key="3">
    <source>
        <dbReference type="Proteomes" id="UP000504632"/>
    </source>
</evidence>
<dbReference type="FunCoup" id="A0A6J2W3Z6">
    <property type="interactions" value="1515"/>
</dbReference>
<dbReference type="InParanoid" id="A0A6J2W3Z6"/>
<feature type="transmembrane region" description="Helical" evidence="1">
    <location>
        <begin position="137"/>
        <end position="158"/>
    </location>
</feature>
<gene>
    <name evidence="4" type="primary">LOC115819499</name>
</gene>
<dbReference type="PROSITE" id="PS51257">
    <property type="entry name" value="PROKAR_LIPOPROTEIN"/>
    <property type="match status" value="1"/>
</dbReference>
<dbReference type="GO" id="GO:0042771">
    <property type="term" value="P:intrinsic apoptotic signaling pathway in response to DNA damage by p53 class mediator"/>
    <property type="evidence" value="ECO:0007669"/>
    <property type="project" value="TreeGrafter"/>
</dbReference>
<keyword evidence="1" id="KW-1133">Transmembrane helix</keyword>